<dbReference type="EMBL" id="LHXJ01000015">
    <property type="protein sequence ID" value="KXA91245.1"/>
    <property type="molecule type" value="Genomic_DNA"/>
</dbReference>
<gene>
    <name evidence="2" type="ORF">AKJ57_01895</name>
</gene>
<feature type="transmembrane region" description="Helical" evidence="1">
    <location>
        <begin position="12"/>
        <end position="33"/>
    </location>
</feature>
<name>A0A133UAP5_9EURY</name>
<organism evidence="2 3">
    <name type="scientific">candidate division MSBL1 archaeon SCGC-AAA259A05</name>
    <dbReference type="NCBI Taxonomy" id="1698259"/>
    <lineage>
        <taxon>Archaea</taxon>
        <taxon>Methanobacteriati</taxon>
        <taxon>Methanobacteriota</taxon>
        <taxon>candidate division MSBL1</taxon>
    </lineage>
</organism>
<dbReference type="Proteomes" id="UP000070163">
    <property type="component" value="Unassembled WGS sequence"/>
</dbReference>
<proteinExistence type="predicted"/>
<evidence type="ECO:0000313" key="3">
    <source>
        <dbReference type="Proteomes" id="UP000070163"/>
    </source>
</evidence>
<dbReference type="AlphaFoldDB" id="A0A133UAP5"/>
<evidence type="ECO:0000313" key="2">
    <source>
        <dbReference type="EMBL" id="KXA91245.1"/>
    </source>
</evidence>
<accession>A0A133UAP5</accession>
<sequence length="407" mass="46413">MRRDGQVFTFDMILALILIMLIVTTSGLAISMARKHASSYVSRYSLERTASDAADVLVKSPGKPANWEGDVESLKTPGFAKNGEKPSGATPNFIDKEKFTQMKRLTRDKNWDPSQPEIQAIMKLFGDTENFEIETIRQNLLVRRQLADLDLEIDDTLFGVEFELEAENEDSEIEVDIELGESEKEVEDVPPFRVVVKSGRVTIEVRVREKVIEVWGRVLFQNIWPGWDEKSSSGAENSLEVATASRLIYTRYGDIRYRSDPIVRVKPGAGTEVRKDNFYLYDGELESFDWYVVVEISSREENRPRRIEVKVRDGGQLKYSWEPAQTGEQTKKVFPDFHGGLENDSPTPPPQVGSNDLHIKVWQDQQDENSGQWARIFIIGVPHCSQPETAVQSLERVTAIMKIKVWR</sequence>
<evidence type="ECO:0000256" key="1">
    <source>
        <dbReference type="SAM" id="Phobius"/>
    </source>
</evidence>
<keyword evidence="1" id="KW-0812">Transmembrane</keyword>
<keyword evidence="1" id="KW-1133">Transmembrane helix</keyword>
<keyword evidence="1" id="KW-0472">Membrane</keyword>
<protein>
    <submittedName>
        <fullName evidence="2">Uncharacterized protein</fullName>
    </submittedName>
</protein>
<reference evidence="2 3" key="1">
    <citation type="journal article" date="2016" name="Sci. Rep.">
        <title>Metabolic traits of an uncultured archaeal lineage -MSBL1- from brine pools of the Red Sea.</title>
        <authorList>
            <person name="Mwirichia R."/>
            <person name="Alam I."/>
            <person name="Rashid M."/>
            <person name="Vinu M."/>
            <person name="Ba-Alawi W."/>
            <person name="Anthony Kamau A."/>
            <person name="Kamanda Ngugi D."/>
            <person name="Goker M."/>
            <person name="Klenk H.P."/>
            <person name="Bajic V."/>
            <person name="Stingl U."/>
        </authorList>
    </citation>
    <scope>NUCLEOTIDE SEQUENCE [LARGE SCALE GENOMIC DNA]</scope>
    <source>
        <strain evidence="2">SCGC-AAA259A05</strain>
    </source>
</reference>
<comment type="caution">
    <text evidence="2">The sequence shown here is derived from an EMBL/GenBank/DDBJ whole genome shotgun (WGS) entry which is preliminary data.</text>
</comment>
<keyword evidence="3" id="KW-1185">Reference proteome</keyword>